<evidence type="ECO:0008006" key="2">
    <source>
        <dbReference type="Google" id="ProtNLM"/>
    </source>
</evidence>
<dbReference type="AlphaFoldDB" id="K2G612"/>
<accession>K2G612</accession>
<evidence type="ECO:0000313" key="1">
    <source>
        <dbReference type="EMBL" id="EKE29692.1"/>
    </source>
</evidence>
<dbReference type="InterPro" id="IPR036286">
    <property type="entry name" value="LexA/Signal_pep-like_sf"/>
</dbReference>
<dbReference type="EMBL" id="AMFJ01000119">
    <property type="protein sequence ID" value="EKE29692.1"/>
    <property type="molecule type" value="Genomic_DNA"/>
</dbReference>
<name>K2G612_9BACT</name>
<reference evidence="1" key="1">
    <citation type="journal article" date="2012" name="Science">
        <title>Fermentation, hydrogen, and sulfur metabolism in multiple uncultivated bacterial phyla.</title>
        <authorList>
            <person name="Wrighton K.C."/>
            <person name="Thomas B.C."/>
            <person name="Sharon I."/>
            <person name="Miller C.S."/>
            <person name="Castelle C.J."/>
            <person name="VerBerkmoes N.C."/>
            <person name="Wilkins M.J."/>
            <person name="Hettich R.L."/>
            <person name="Lipton M.S."/>
            <person name="Williams K.H."/>
            <person name="Long P.E."/>
            <person name="Banfield J.F."/>
        </authorList>
    </citation>
    <scope>NUCLEOTIDE SEQUENCE [LARGE SCALE GENOMIC DNA]</scope>
</reference>
<dbReference type="SUPFAM" id="SSF51306">
    <property type="entry name" value="LexA/Signal peptidase"/>
    <property type="match status" value="1"/>
</dbReference>
<sequence>MRKIKFIFGAFLILLMSVCAAFGSIVPFFIVQSWSMEPIMKKNDVIIINWWKRSDAKGYLDKPIVFFDAISKRIVVHRAIALKDGFFTTKWDNNDAVDFYEPAKDDIIWEVIYIFRP</sequence>
<dbReference type="MEROPS" id="S26.011"/>
<comment type="caution">
    <text evidence="1">The sequence shown here is derived from an EMBL/GenBank/DDBJ whole genome shotgun (WGS) entry which is preliminary data.</text>
</comment>
<proteinExistence type="predicted"/>
<gene>
    <name evidence="1" type="ORF">ACD_2C00119G0003</name>
</gene>
<organism evidence="1">
    <name type="scientific">uncultured bacterium</name>
    <name type="common">gcode 4</name>
    <dbReference type="NCBI Taxonomy" id="1234023"/>
    <lineage>
        <taxon>Bacteria</taxon>
        <taxon>environmental samples</taxon>
    </lineage>
</organism>
<protein>
    <recommendedName>
        <fullName evidence="2">Signal peptidase I</fullName>
    </recommendedName>
</protein>